<protein>
    <submittedName>
        <fullName evidence="1">Uncharacterized protein</fullName>
    </submittedName>
</protein>
<dbReference type="InterPro" id="IPR002645">
    <property type="entry name" value="STAS_dom"/>
</dbReference>
<accession>A0A2K8PRB8</accession>
<dbReference type="CDD" id="cd07043">
    <property type="entry name" value="STAS_anti-anti-sigma_factors"/>
    <property type="match status" value="1"/>
</dbReference>
<dbReference type="KEGG" id="slx:SLAV_37660"/>
<dbReference type="PROSITE" id="PS50801">
    <property type="entry name" value="STAS"/>
    <property type="match status" value="1"/>
</dbReference>
<name>A0A2K8PRB8_STRLA</name>
<evidence type="ECO:0000313" key="2">
    <source>
        <dbReference type="Proteomes" id="UP000231791"/>
    </source>
</evidence>
<dbReference type="InterPro" id="IPR036513">
    <property type="entry name" value="STAS_dom_sf"/>
</dbReference>
<dbReference type="AlphaFoldDB" id="A0A2K8PRB8"/>
<dbReference type="GeneID" id="49388481"/>
<sequence>MDAHGAGARSGVETRTDGGVRIVVMTGEFDMDNVAALRTAMDPTAPGITRFVLDVTGVTFVDSTALSIMLQPALDRTVVLAGTVPARLARVLELTGADLAFATAPSVTEGTVMIVPPRRR</sequence>
<dbReference type="RefSeq" id="WP_051841472.1">
    <property type="nucleotide sequence ID" value="NZ_BSRP01000039.1"/>
</dbReference>
<keyword evidence="2" id="KW-1185">Reference proteome</keyword>
<proteinExistence type="predicted"/>
<dbReference type="InterPro" id="IPR058548">
    <property type="entry name" value="MlaB-like_STAS"/>
</dbReference>
<reference evidence="1 2" key="1">
    <citation type="submission" date="2017-11" db="EMBL/GenBank/DDBJ databases">
        <title>Complete genome sequence of Streptomyces lavendulae subsp. lavendulae CCM 3239 (formerly 'Streptomyces aureofaciens CCM 3239'), the producer of the angucycline-type antibiotic auricin.</title>
        <authorList>
            <person name="Busche T."/>
            <person name="Novakova R."/>
            <person name="Al'Dilaimi A."/>
            <person name="Homerova D."/>
            <person name="Feckova L."/>
            <person name="Rezuchova B."/>
            <person name="Mingyar E."/>
            <person name="Csolleiova D."/>
            <person name="Bekeova C."/>
            <person name="Winkler A."/>
            <person name="Sevcikova B."/>
            <person name="Kalinowski J."/>
            <person name="Kormanec J."/>
            <person name="Ruckert C."/>
        </authorList>
    </citation>
    <scope>NUCLEOTIDE SEQUENCE [LARGE SCALE GENOMIC DNA]</scope>
    <source>
        <strain evidence="1 2">CCM 3239</strain>
    </source>
</reference>
<dbReference type="Gene3D" id="3.30.750.24">
    <property type="entry name" value="STAS domain"/>
    <property type="match status" value="1"/>
</dbReference>
<evidence type="ECO:0000313" key="1">
    <source>
        <dbReference type="EMBL" id="ATZ29297.1"/>
    </source>
</evidence>
<organism evidence="1 2">
    <name type="scientific">Streptomyces lavendulae subsp. lavendulae</name>
    <dbReference type="NCBI Taxonomy" id="58340"/>
    <lineage>
        <taxon>Bacteria</taxon>
        <taxon>Bacillati</taxon>
        <taxon>Actinomycetota</taxon>
        <taxon>Actinomycetes</taxon>
        <taxon>Kitasatosporales</taxon>
        <taxon>Streptomycetaceae</taxon>
        <taxon>Streptomyces</taxon>
    </lineage>
</organism>
<dbReference type="SUPFAM" id="SSF52091">
    <property type="entry name" value="SpoIIaa-like"/>
    <property type="match status" value="1"/>
</dbReference>
<gene>
    <name evidence="1" type="ORF">SLAV_37660</name>
</gene>
<dbReference type="Proteomes" id="UP000231791">
    <property type="component" value="Chromosome"/>
</dbReference>
<dbReference type="Pfam" id="PF13466">
    <property type="entry name" value="STAS_2"/>
    <property type="match status" value="1"/>
</dbReference>
<dbReference type="EMBL" id="CP024985">
    <property type="protein sequence ID" value="ATZ29297.1"/>
    <property type="molecule type" value="Genomic_DNA"/>
</dbReference>